<accession>A0ABN1UX03</accession>
<evidence type="ECO:0000313" key="3">
    <source>
        <dbReference type="Proteomes" id="UP001501371"/>
    </source>
</evidence>
<feature type="domain" description="DUF6879" evidence="1">
    <location>
        <begin position="8"/>
        <end position="173"/>
    </location>
</feature>
<dbReference type="Proteomes" id="UP001501371">
    <property type="component" value="Unassembled WGS sequence"/>
</dbReference>
<reference evidence="2 3" key="1">
    <citation type="journal article" date="2019" name="Int. J. Syst. Evol. Microbiol.">
        <title>The Global Catalogue of Microorganisms (GCM) 10K type strain sequencing project: providing services to taxonomists for standard genome sequencing and annotation.</title>
        <authorList>
            <consortium name="The Broad Institute Genomics Platform"/>
            <consortium name="The Broad Institute Genome Sequencing Center for Infectious Disease"/>
            <person name="Wu L."/>
            <person name="Ma J."/>
        </authorList>
    </citation>
    <scope>NUCLEOTIDE SEQUENCE [LARGE SCALE GENOMIC DNA]</scope>
    <source>
        <strain evidence="2 3">JCM 12696</strain>
    </source>
</reference>
<evidence type="ECO:0000259" key="1">
    <source>
        <dbReference type="Pfam" id="PF21806"/>
    </source>
</evidence>
<evidence type="ECO:0000313" key="2">
    <source>
        <dbReference type="EMBL" id="GAA1177382.1"/>
    </source>
</evidence>
<dbReference type="EMBL" id="BAAAKV010000033">
    <property type="protein sequence ID" value="GAA1177382.1"/>
    <property type="molecule type" value="Genomic_DNA"/>
</dbReference>
<sequence>MELISSGERNQLFESFRNDAFHLELRDDYSVPGEEGPFADWLNGTSGDDSFMEPWLQLMKRVTDAGKTVRRVRVVTEPHSPYIQWEYATTDVNEKAGESIRWIPRHKLPEGLRFPVDGNDWWLYDDKLLAVGHFDDAGRVLGSEIIEAPAVVAECIRVRDLLWSIATPTNEYKL</sequence>
<gene>
    <name evidence="2" type="ORF">GCM10009654_38340</name>
</gene>
<proteinExistence type="predicted"/>
<dbReference type="Pfam" id="PF21806">
    <property type="entry name" value="DUF6879"/>
    <property type="match status" value="1"/>
</dbReference>
<organism evidence="2 3">
    <name type="scientific">Streptomyces hebeiensis</name>
    <dbReference type="NCBI Taxonomy" id="229486"/>
    <lineage>
        <taxon>Bacteria</taxon>
        <taxon>Bacillati</taxon>
        <taxon>Actinomycetota</taxon>
        <taxon>Actinomycetes</taxon>
        <taxon>Kitasatosporales</taxon>
        <taxon>Streptomycetaceae</taxon>
        <taxon>Streptomyces</taxon>
    </lineage>
</organism>
<name>A0ABN1UX03_9ACTN</name>
<dbReference type="RefSeq" id="WP_344277932.1">
    <property type="nucleotide sequence ID" value="NZ_BAAAKV010000033.1"/>
</dbReference>
<comment type="caution">
    <text evidence="2">The sequence shown here is derived from an EMBL/GenBank/DDBJ whole genome shotgun (WGS) entry which is preliminary data.</text>
</comment>
<keyword evidence="3" id="KW-1185">Reference proteome</keyword>
<protein>
    <recommendedName>
        <fullName evidence="1">DUF6879 domain-containing protein</fullName>
    </recommendedName>
</protein>
<dbReference type="InterPro" id="IPR049244">
    <property type="entry name" value="DUF6879"/>
</dbReference>